<sequence length="173" mass="17431">MLQRHRTALRFAVSTVAALGFAALAHAGEITTAGDLRIETPWMRATPGGAKVAGGYVRVTNTGTQADRLTGAAVAIAGRGAIHSMTMAGGVMKMAAVPEGLAIAPGQTVDLKPGGFHLMFEDLKSAPKVGEPVSGTLTFERAGTVPVTFAVAPIGAMSPNAAAAAAPAGHTHH</sequence>
<keyword evidence="3" id="KW-1185">Reference proteome</keyword>
<dbReference type="Pfam" id="PF04314">
    <property type="entry name" value="PCuAC"/>
    <property type="match status" value="1"/>
</dbReference>
<dbReference type="PANTHER" id="PTHR36302">
    <property type="entry name" value="BLR7088 PROTEIN"/>
    <property type="match status" value="1"/>
</dbReference>
<dbReference type="Gene3D" id="2.60.40.1890">
    <property type="entry name" value="PCu(A)C copper chaperone"/>
    <property type="match status" value="1"/>
</dbReference>
<dbReference type="PANTHER" id="PTHR36302:SF1">
    <property type="entry name" value="COPPER CHAPERONE PCU(A)C"/>
    <property type="match status" value="1"/>
</dbReference>
<feature type="chain" id="PRO_5011549530" description="Copper(I)-binding protein" evidence="1">
    <location>
        <begin position="28"/>
        <end position="173"/>
    </location>
</feature>
<dbReference type="OrthoDB" id="9796962at2"/>
<gene>
    <name evidence="2" type="ORF">SAMN05192565_10187</name>
</gene>
<evidence type="ECO:0000256" key="1">
    <source>
        <dbReference type="SAM" id="SignalP"/>
    </source>
</evidence>
<name>A0A1I2QE86_9HYPH</name>
<evidence type="ECO:0000313" key="2">
    <source>
        <dbReference type="EMBL" id="SFG26712.1"/>
    </source>
</evidence>
<evidence type="ECO:0000313" key="3">
    <source>
        <dbReference type="Proteomes" id="UP000199229"/>
    </source>
</evidence>
<dbReference type="AlphaFoldDB" id="A0A1I2QE86"/>
<dbReference type="InterPro" id="IPR007410">
    <property type="entry name" value="LpqE-like"/>
</dbReference>
<dbReference type="SUPFAM" id="SSF110087">
    <property type="entry name" value="DR1885-like metal-binding protein"/>
    <property type="match status" value="1"/>
</dbReference>
<dbReference type="InterPro" id="IPR058248">
    <property type="entry name" value="Lxx211020-like"/>
</dbReference>
<protein>
    <recommendedName>
        <fullName evidence="4">Copper(I)-binding protein</fullName>
    </recommendedName>
</protein>
<dbReference type="STRING" id="582675.SAMN05192565_10187"/>
<accession>A0A1I2QE86</accession>
<organism evidence="2 3">
    <name type="scientific">Methylobacterium gossipiicola</name>
    <dbReference type="NCBI Taxonomy" id="582675"/>
    <lineage>
        <taxon>Bacteria</taxon>
        <taxon>Pseudomonadati</taxon>
        <taxon>Pseudomonadota</taxon>
        <taxon>Alphaproteobacteria</taxon>
        <taxon>Hyphomicrobiales</taxon>
        <taxon>Methylobacteriaceae</taxon>
        <taxon>Methylobacterium</taxon>
    </lineage>
</organism>
<proteinExistence type="predicted"/>
<dbReference type="EMBL" id="FOPM01000001">
    <property type="protein sequence ID" value="SFG26712.1"/>
    <property type="molecule type" value="Genomic_DNA"/>
</dbReference>
<feature type="signal peptide" evidence="1">
    <location>
        <begin position="1"/>
        <end position="27"/>
    </location>
</feature>
<keyword evidence="1" id="KW-0732">Signal</keyword>
<dbReference type="InterPro" id="IPR036182">
    <property type="entry name" value="PCuAC_sf"/>
</dbReference>
<evidence type="ECO:0008006" key="4">
    <source>
        <dbReference type="Google" id="ProtNLM"/>
    </source>
</evidence>
<reference evidence="3" key="1">
    <citation type="submission" date="2016-10" db="EMBL/GenBank/DDBJ databases">
        <authorList>
            <person name="Varghese N."/>
            <person name="Submissions S."/>
        </authorList>
    </citation>
    <scope>NUCLEOTIDE SEQUENCE [LARGE SCALE GENOMIC DNA]</scope>
    <source>
        <strain evidence="3">Gh-105</strain>
    </source>
</reference>
<dbReference type="Proteomes" id="UP000199229">
    <property type="component" value="Unassembled WGS sequence"/>
</dbReference>